<keyword evidence="9" id="KW-0862">Zinc</keyword>
<dbReference type="RefSeq" id="WP_381342740.1">
    <property type="nucleotide sequence ID" value="NZ_JBHMCY010000007.1"/>
</dbReference>
<feature type="domain" description="Aminopeptidase N-like N-terminal" evidence="15">
    <location>
        <begin position="50"/>
        <end position="221"/>
    </location>
</feature>
<protein>
    <recommendedName>
        <fullName evidence="5">Aminopeptidase N</fullName>
        <ecNumber evidence="4">3.4.11.2</ecNumber>
    </recommendedName>
    <alternativeName>
        <fullName evidence="11">Alanine aminopeptidase</fullName>
    </alternativeName>
    <alternativeName>
        <fullName evidence="12">Lysyl aminopeptidase</fullName>
    </alternativeName>
</protein>
<keyword evidence="16" id="KW-0031">Aminopeptidase</keyword>
<dbReference type="EC" id="3.4.11.2" evidence="4"/>
<comment type="catalytic activity">
    <reaction evidence="1">
        <text>Release of an N-terminal amino acid, Xaa-|-Yaa- from a peptide, amide or arylamide. Xaa is preferably Ala, but may be most amino acids including Pro (slow action). When a terminal hydrophobic residue is followed by a prolyl residue, the two may be released as an intact Xaa-Pro dipeptide.</text>
        <dbReference type="EC" id="3.4.11.2"/>
    </reaction>
</comment>
<evidence type="ECO:0000256" key="12">
    <source>
        <dbReference type="ARBA" id="ARBA00031533"/>
    </source>
</evidence>
<evidence type="ECO:0000256" key="5">
    <source>
        <dbReference type="ARBA" id="ARBA00015611"/>
    </source>
</evidence>
<evidence type="ECO:0000256" key="11">
    <source>
        <dbReference type="ARBA" id="ARBA00029811"/>
    </source>
</evidence>
<dbReference type="InterPro" id="IPR045357">
    <property type="entry name" value="Aminopeptidase_N-like_N"/>
</dbReference>
<evidence type="ECO:0000256" key="1">
    <source>
        <dbReference type="ARBA" id="ARBA00000098"/>
    </source>
</evidence>
<dbReference type="GO" id="GO:0004177">
    <property type="term" value="F:aminopeptidase activity"/>
    <property type="evidence" value="ECO:0007669"/>
    <property type="project" value="UniProtKB-KW"/>
</dbReference>
<name>A0ABV5MW28_9ACTN</name>
<feature type="domain" description="Peptidase M1 membrane alanine aminopeptidase" evidence="14">
    <location>
        <begin position="310"/>
        <end position="458"/>
    </location>
</feature>
<dbReference type="Gene3D" id="1.10.390.10">
    <property type="entry name" value="Neutral Protease Domain 2"/>
    <property type="match status" value="1"/>
</dbReference>
<evidence type="ECO:0000313" key="17">
    <source>
        <dbReference type="Proteomes" id="UP001589709"/>
    </source>
</evidence>
<dbReference type="Pfam" id="PF17900">
    <property type="entry name" value="Peptidase_M1_N"/>
    <property type="match status" value="1"/>
</dbReference>
<dbReference type="InterPro" id="IPR050344">
    <property type="entry name" value="Peptidase_M1_aminopeptidases"/>
</dbReference>
<gene>
    <name evidence="16" type="ORF">ACFF45_05765</name>
</gene>
<proteinExistence type="inferred from homology"/>
<sequence length="468" mass="50508">MSRYAPVVPAALLALALTACTGTAVEGTPGGSGAGDPYFPHAGNGGYDVTHYGLTLSYTPGTRQLTGRAAITARATQDLSAFDLDLRGLTVGQVTVDGTAARWNRAGQELTVRPRDGLAEGRTFRVAVRYSGTPATITDPDGSQEGWLPTDDGALALGQPVGSMAWYPGNHHPSDKAAYDITVTVPRGLRAVSNGELRAERTTGGRTTATWRTRRPMASYLATLAIGRYDVTRTVTPRGLPVHTAVDPAEAAASRAVLARVPEVLAWAEDLFGPYPFASAGAIVERPGDAGYALETQNRPVFPGAPDTGLLVHELAHQWYGNSVTPASWRDMWLNEGFATYAEWLWTEEHGGDTAQQVFDQLYAGTRYAVPAENEAVWSFPPANPPDAAHVSGRPVYDRGAMVLHRVRRTLADETAFRALLRGWSAAHRHANASTADFTAYVERRAPGKDFDEVWKEWLYGEGRPRQP</sequence>
<evidence type="ECO:0000256" key="8">
    <source>
        <dbReference type="ARBA" id="ARBA00022801"/>
    </source>
</evidence>
<dbReference type="InterPro" id="IPR001930">
    <property type="entry name" value="Peptidase_M1"/>
</dbReference>
<dbReference type="SUPFAM" id="SSF55486">
    <property type="entry name" value="Metalloproteases ('zincins'), catalytic domain"/>
    <property type="match status" value="1"/>
</dbReference>
<dbReference type="InterPro" id="IPR042097">
    <property type="entry name" value="Aminopeptidase_N-like_N_sf"/>
</dbReference>
<dbReference type="PANTHER" id="PTHR11533">
    <property type="entry name" value="PROTEASE M1 ZINC METALLOPROTEASE"/>
    <property type="match status" value="1"/>
</dbReference>
<evidence type="ECO:0000256" key="9">
    <source>
        <dbReference type="ARBA" id="ARBA00022833"/>
    </source>
</evidence>
<comment type="caution">
    <text evidence="16">The sequence shown here is derived from an EMBL/GenBank/DDBJ whole genome shotgun (WGS) entry which is preliminary data.</text>
</comment>
<evidence type="ECO:0000259" key="15">
    <source>
        <dbReference type="Pfam" id="PF17900"/>
    </source>
</evidence>
<dbReference type="Pfam" id="PF01433">
    <property type="entry name" value="Peptidase_M1"/>
    <property type="match status" value="1"/>
</dbReference>
<evidence type="ECO:0000256" key="7">
    <source>
        <dbReference type="ARBA" id="ARBA00022723"/>
    </source>
</evidence>
<evidence type="ECO:0000256" key="4">
    <source>
        <dbReference type="ARBA" id="ARBA00012564"/>
    </source>
</evidence>
<evidence type="ECO:0000256" key="13">
    <source>
        <dbReference type="SAM" id="SignalP"/>
    </source>
</evidence>
<dbReference type="PROSITE" id="PS51257">
    <property type="entry name" value="PROKAR_LIPOPROTEIN"/>
    <property type="match status" value="1"/>
</dbReference>
<reference evidence="16 17" key="1">
    <citation type="submission" date="2024-09" db="EMBL/GenBank/DDBJ databases">
        <authorList>
            <person name="Sun Q."/>
            <person name="Mori K."/>
        </authorList>
    </citation>
    <scope>NUCLEOTIDE SEQUENCE [LARGE SCALE GENOMIC DNA]</scope>
    <source>
        <strain evidence="16 17">JCM 6917</strain>
    </source>
</reference>
<dbReference type="InterPro" id="IPR014782">
    <property type="entry name" value="Peptidase_M1_dom"/>
</dbReference>
<evidence type="ECO:0000256" key="3">
    <source>
        <dbReference type="ARBA" id="ARBA00010136"/>
    </source>
</evidence>
<feature type="chain" id="PRO_5047105549" description="Aminopeptidase N" evidence="13">
    <location>
        <begin position="25"/>
        <end position="468"/>
    </location>
</feature>
<dbReference type="PRINTS" id="PR00756">
    <property type="entry name" value="ALADIPTASE"/>
</dbReference>
<evidence type="ECO:0000256" key="6">
    <source>
        <dbReference type="ARBA" id="ARBA00022670"/>
    </source>
</evidence>
<keyword evidence="10" id="KW-0482">Metalloprotease</keyword>
<comment type="similarity">
    <text evidence="3">Belongs to the peptidase M1 family.</text>
</comment>
<evidence type="ECO:0000256" key="10">
    <source>
        <dbReference type="ARBA" id="ARBA00023049"/>
    </source>
</evidence>
<dbReference type="Proteomes" id="UP001589709">
    <property type="component" value="Unassembled WGS sequence"/>
</dbReference>
<keyword evidence="17" id="KW-1185">Reference proteome</keyword>
<comment type="cofactor">
    <cofactor evidence="2">
        <name>Zn(2+)</name>
        <dbReference type="ChEBI" id="CHEBI:29105"/>
    </cofactor>
</comment>
<accession>A0ABV5MW28</accession>
<evidence type="ECO:0000259" key="14">
    <source>
        <dbReference type="Pfam" id="PF01433"/>
    </source>
</evidence>
<dbReference type="SUPFAM" id="SSF63737">
    <property type="entry name" value="Leukotriene A4 hydrolase N-terminal domain"/>
    <property type="match status" value="1"/>
</dbReference>
<evidence type="ECO:0000313" key="16">
    <source>
        <dbReference type="EMBL" id="MFB9462235.1"/>
    </source>
</evidence>
<organism evidence="16 17">
    <name type="scientific">Streptomyces cinereospinus</name>
    <dbReference type="NCBI Taxonomy" id="285561"/>
    <lineage>
        <taxon>Bacteria</taxon>
        <taxon>Bacillati</taxon>
        <taxon>Actinomycetota</taxon>
        <taxon>Actinomycetes</taxon>
        <taxon>Kitasatosporales</taxon>
        <taxon>Streptomycetaceae</taxon>
        <taxon>Streptomyces</taxon>
    </lineage>
</organism>
<feature type="signal peptide" evidence="13">
    <location>
        <begin position="1"/>
        <end position="24"/>
    </location>
</feature>
<keyword evidence="6" id="KW-0645">Protease</keyword>
<keyword evidence="8 16" id="KW-0378">Hydrolase</keyword>
<dbReference type="CDD" id="cd09603">
    <property type="entry name" value="M1_APN_like"/>
    <property type="match status" value="1"/>
</dbReference>
<dbReference type="Gene3D" id="2.60.40.1730">
    <property type="entry name" value="tricorn interacting facor f3 domain"/>
    <property type="match status" value="1"/>
</dbReference>
<dbReference type="EMBL" id="JBHMCY010000007">
    <property type="protein sequence ID" value="MFB9462235.1"/>
    <property type="molecule type" value="Genomic_DNA"/>
</dbReference>
<keyword evidence="13" id="KW-0732">Signal</keyword>
<dbReference type="PANTHER" id="PTHR11533:SF297">
    <property type="entry name" value="AMINOPEPTIDASE N"/>
    <property type="match status" value="1"/>
</dbReference>
<evidence type="ECO:0000256" key="2">
    <source>
        <dbReference type="ARBA" id="ARBA00001947"/>
    </source>
</evidence>
<keyword evidence="7" id="KW-0479">Metal-binding</keyword>
<dbReference type="InterPro" id="IPR027268">
    <property type="entry name" value="Peptidase_M4/M1_CTD_sf"/>
</dbReference>